<feature type="compositionally biased region" description="Basic and acidic residues" evidence="1">
    <location>
        <begin position="31"/>
        <end position="42"/>
    </location>
</feature>
<organism evidence="3 4">
    <name type="scientific">Lithospermum erythrorhizon</name>
    <name type="common">Purple gromwell</name>
    <name type="synonym">Lithospermum officinale var. erythrorhizon</name>
    <dbReference type="NCBI Taxonomy" id="34254"/>
    <lineage>
        <taxon>Eukaryota</taxon>
        <taxon>Viridiplantae</taxon>
        <taxon>Streptophyta</taxon>
        <taxon>Embryophyta</taxon>
        <taxon>Tracheophyta</taxon>
        <taxon>Spermatophyta</taxon>
        <taxon>Magnoliopsida</taxon>
        <taxon>eudicotyledons</taxon>
        <taxon>Gunneridae</taxon>
        <taxon>Pentapetalae</taxon>
        <taxon>asterids</taxon>
        <taxon>lamiids</taxon>
        <taxon>Boraginales</taxon>
        <taxon>Boraginaceae</taxon>
        <taxon>Boraginoideae</taxon>
        <taxon>Lithospermeae</taxon>
        <taxon>Lithospermum</taxon>
    </lineage>
</organism>
<dbReference type="Proteomes" id="UP001454036">
    <property type="component" value="Unassembled WGS sequence"/>
</dbReference>
<name>A0AAV3QY04_LITER</name>
<dbReference type="InterPro" id="IPR005162">
    <property type="entry name" value="Retrotrans_gag_dom"/>
</dbReference>
<feature type="compositionally biased region" description="Polar residues" evidence="1">
    <location>
        <begin position="1"/>
        <end position="11"/>
    </location>
</feature>
<dbReference type="PANTHER" id="PTHR33223:SF8">
    <property type="entry name" value="OS04G0172440 PROTEIN"/>
    <property type="match status" value="1"/>
</dbReference>
<dbReference type="AlphaFoldDB" id="A0AAV3QY04"/>
<gene>
    <name evidence="3" type="ORF">LIER_22639</name>
</gene>
<keyword evidence="4" id="KW-1185">Reference proteome</keyword>
<evidence type="ECO:0000259" key="2">
    <source>
        <dbReference type="Pfam" id="PF03732"/>
    </source>
</evidence>
<evidence type="ECO:0000313" key="4">
    <source>
        <dbReference type="Proteomes" id="UP001454036"/>
    </source>
</evidence>
<dbReference type="PANTHER" id="PTHR33223">
    <property type="entry name" value="CCHC-TYPE DOMAIN-CONTAINING PROTEIN"/>
    <property type="match status" value="1"/>
</dbReference>
<dbReference type="EMBL" id="BAABME010006227">
    <property type="protein sequence ID" value="GAA0167780.1"/>
    <property type="molecule type" value="Genomic_DNA"/>
</dbReference>
<feature type="region of interest" description="Disordered" evidence="1">
    <location>
        <begin position="1"/>
        <end position="48"/>
    </location>
</feature>
<evidence type="ECO:0000256" key="1">
    <source>
        <dbReference type="SAM" id="MobiDB-lite"/>
    </source>
</evidence>
<evidence type="ECO:0000313" key="3">
    <source>
        <dbReference type="EMBL" id="GAA0167780.1"/>
    </source>
</evidence>
<sequence>MGQEATSQSGVTARARSGVIPLTSLVPLPKDLPRPKPKEQNQNKDIGNEDIVAKLQLQVEELNARLKDIAPTRGPAKHNMLLPFLYRLRHESMPKGFRMPKFRTFDGMGDPSNHIKAYDSQLSFWASEDDVYTRAFPGSLSGAALKWFHKLPSNSIDCWQDTVDLFMDKFGASILAEEDKKALMN</sequence>
<accession>A0AAV3QY04</accession>
<proteinExistence type="predicted"/>
<comment type="caution">
    <text evidence="3">The sequence shown here is derived from an EMBL/GenBank/DDBJ whole genome shotgun (WGS) entry which is preliminary data.</text>
</comment>
<reference evidence="3 4" key="1">
    <citation type="submission" date="2024-01" db="EMBL/GenBank/DDBJ databases">
        <title>The complete chloroplast genome sequence of Lithospermum erythrorhizon: insights into the phylogenetic relationship among Boraginaceae species and the maternal lineages of purple gromwells.</title>
        <authorList>
            <person name="Okada T."/>
            <person name="Watanabe K."/>
        </authorList>
    </citation>
    <scope>NUCLEOTIDE SEQUENCE [LARGE SCALE GENOMIC DNA]</scope>
</reference>
<protein>
    <recommendedName>
        <fullName evidence="2">Retrotransposon gag domain-containing protein</fullName>
    </recommendedName>
</protein>
<feature type="domain" description="Retrotransposon gag" evidence="2">
    <location>
        <begin position="135"/>
        <end position="176"/>
    </location>
</feature>
<dbReference type="Pfam" id="PF03732">
    <property type="entry name" value="Retrotrans_gag"/>
    <property type="match status" value="1"/>
</dbReference>